<sequence length="202" mass="23361">MYYNQNGLQKTWDIAITRDSVSCLIYQKSQKAFIIVKQFRPAIFARQVTELNQDPSGPNVKLPDQIKFTFELCAGVSDKNMSPLETIQAELEEECGFRIPKDCIQLVNTYYTGTASNASMQYLFYVEMNDESEKTWKIGEGGGLESEGEIIEVYKLPLENIHRFLTDTTIPKPSTLCYAILWWFMEKATVQEQQHYYFNKSN</sequence>
<dbReference type="InterPro" id="IPR015797">
    <property type="entry name" value="NUDIX_hydrolase-like_dom_sf"/>
</dbReference>
<proteinExistence type="predicted"/>
<evidence type="ECO:0000256" key="6">
    <source>
        <dbReference type="ARBA" id="ARBA00022842"/>
    </source>
</evidence>
<dbReference type="PANTHER" id="PTHR11839">
    <property type="entry name" value="UDP/ADP-SUGAR PYROPHOSPHATASE"/>
    <property type="match status" value="1"/>
</dbReference>
<evidence type="ECO:0000256" key="11">
    <source>
        <dbReference type="ARBA" id="ARBA00080475"/>
    </source>
</evidence>
<dbReference type="EC" id="3.6.1.45" evidence="9"/>
<dbReference type="SUPFAM" id="SSF55811">
    <property type="entry name" value="Nudix"/>
    <property type="match status" value="1"/>
</dbReference>
<gene>
    <name evidence="13" type="ORF">FDP41_010948</name>
</gene>
<dbReference type="Proteomes" id="UP000444721">
    <property type="component" value="Unassembled WGS sequence"/>
</dbReference>
<dbReference type="VEuPathDB" id="AmoebaDB:FDP41_010948"/>
<evidence type="ECO:0000256" key="8">
    <source>
        <dbReference type="ARBA" id="ARBA00054674"/>
    </source>
</evidence>
<evidence type="ECO:0000256" key="1">
    <source>
        <dbReference type="ARBA" id="ARBA00001946"/>
    </source>
</evidence>
<comment type="function">
    <text evidence="8">Hydrolyzes UDP-glucose to glucose 1-phosphate and UMP and ADP-ribose to ribose 5-phosphate and AMP. The physiological substrate is probably UDP-glucose. Poor activity on other substrates such as ADP-glucose, CDP-glucose, GDP-glucose and GDP-mannose.</text>
</comment>
<comment type="cofactor">
    <cofactor evidence="1">
        <name>Mg(2+)</name>
        <dbReference type="ChEBI" id="CHEBI:18420"/>
    </cofactor>
</comment>
<dbReference type="VEuPathDB" id="AmoebaDB:NfTy_015950"/>
<dbReference type="VEuPathDB" id="AmoebaDB:NF0090370"/>
<dbReference type="GO" id="GO:0006753">
    <property type="term" value="P:nucleoside phosphate metabolic process"/>
    <property type="evidence" value="ECO:0007669"/>
    <property type="project" value="TreeGrafter"/>
</dbReference>
<evidence type="ECO:0000256" key="9">
    <source>
        <dbReference type="ARBA" id="ARBA00066480"/>
    </source>
</evidence>
<accession>A0A6A5CCI7</accession>
<keyword evidence="5" id="KW-0378">Hydrolase</keyword>
<dbReference type="PANTHER" id="PTHR11839:SF15">
    <property type="entry name" value="URIDINE DIPHOSPHATE GLUCOSE PYROPHOSPHATASE NUDT14"/>
    <property type="match status" value="1"/>
</dbReference>
<feature type="domain" description="Nudix hydrolase" evidence="12">
    <location>
        <begin position="16"/>
        <end position="179"/>
    </location>
</feature>
<comment type="subcellular location">
    <subcellularLocation>
        <location evidence="2">Cytoplasm</location>
    </subcellularLocation>
</comment>
<dbReference type="OrthoDB" id="10249920at2759"/>
<comment type="catalytic activity">
    <reaction evidence="7">
        <text>UDP-sugar + H2O = UMP + alpha-D-aldose 1-phosphate.</text>
        <dbReference type="EC" id="3.6.1.45"/>
    </reaction>
</comment>
<keyword evidence="4" id="KW-0963">Cytoplasm</keyword>
<reference evidence="13 14" key="1">
    <citation type="journal article" date="2019" name="Sci. Rep.">
        <title>Nanopore sequencing improves the draft genome of the human pathogenic amoeba Naegleria fowleri.</title>
        <authorList>
            <person name="Liechti N."/>
            <person name="Schurch N."/>
            <person name="Bruggmann R."/>
            <person name="Wittwer M."/>
        </authorList>
    </citation>
    <scope>NUCLEOTIDE SEQUENCE [LARGE SCALE GENOMIC DNA]</scope>
    <source>
        <strain evidence="13 14">ATCC 30894</strain>
    </source>
</reference>
<keyword evidence="14" id="KW-1185">Reference proteome</keyword>
<evidence type="ECO:0000256" key="10">
    <source>
        <dbReference type="ARBA" id="ARBA00071467"/>
    </source>
</evidence>
<dbReference type="AlphaFoldDB" id="A0A6A5CCI7"/>
<dbReference type="GO" id="GO:0019693">
    <property type="term" value="P:ribose phosphate metabolic process"/>
    <property type="evidence" value="ECO:0007669"/>
    <property type="project" value="TreeGrafter"/>
</dbReference>
<dbReference type="InterPro" id="IPR000086">
    <property type="entry name" value="NUDIX_hydrolase_dom"/>
</dbReference>
<dbReference type="GO" id="GO:0005737">
    <property type="term" value="C:cytoplasm"/>
    <property type="evidence" value="ECO:0007669"/>
    <property type="project" value="UniProtKB-SubCell"/>
</dbReference>
<dbReference type="InterPro" id="IPR004385">
    <property type="entry name" value="NDP_pyrophosphatase"/>
</dbReference>
<dbReference type="GeneID" id="68118163"/>
<evidence type="ECO:0000259" key="12">
    <source>
        <dbReference type="PROSITE" id="PS51462"/>
    </source>
</evidence>
<dbReference type="GO" id="GO:0046872">
    <property type="term" value="F:metal ion binding"/>
    <property type="evidence" value="ECO:0007669"/>
    <property type="project" value="InterPro"/>
</dbReference>
<name>A0A6A5CCI7_NAEFO</name>
<dbReference type="OMA" id="YTYELCA"/>
<dbReference type="GO" id="GO:0008768">
    <property type="term" value="F:UDP-sugar diphosphatase activity"/>
    <property type="evidence" value="ECO:0007669"/>
    <property type="project" value="UniProtKB-EC"/>
</dbReference>
<dbReference type="EMBL" id="VFQX01000007">
    <property type="protein sequence ID" value="KAF0982969.1"/>
    <property type="molecule type" value="Genomic_DNA"/>
</dbReference>
<protein>
    <recommendedName>
        <fullName evidence="10">Uridine diphosphate glucose pyrophosphatase NUDT14</fullName>
        <ecNumber evidence="9">3.6.1.45</ecNumber>
    </recommendedName>
    <alternativeName>
        <fullName evidence="11">Nucleoside diphosphate-linked moiety X motif 14</fullName>
    </alternativeName>
</protein>
<dbReference type="CDD" id="cd18887">
    <property type="entry name" value="NUDIX_UGPPase_Nudt14"/>
    <property type="match status" value="1"/>
</dbReference>
<evidence type="ECO:0000256" key="4">
    <source>
        <dbReference type="ARBA" id="ARBA00022490"/>
    </source>
</evidence>
<dbReference type="FunFam" id="3.90.79.10:FF:000035">
    <property type="entry name" value="Uridine diphosphate glucose pyrophosphatase"/>
    <property type="match status" value="1"/>
</dbReference>
<evidence type="ECO:0000256" key="2">
    <source>
        <dbReference type="ARBA" id="ARBA00004496"/>
    </source>
</evidence>
<comment type="subunit">
    <text evidence="3">Homodimer.</text>
</comment>
<evidence type="ECO:0000256" key="5">
    <source>
        <dbReference type="ARBA" id="ARBA00022801"/>
    </source>
</evidence>
<dbReference type="PROSITE" id="PS51462">
    <property type="entry name" value="NUDIX"/>
    <property type="match status" value="1"/>
</dbReference>
<evidence type="ECO:0000256" key="3">
    <source>
        <dbReference type="ARBA" id="ARBA00011738"/>
    </source>
</evidence>
<evidence type="ECO:0000313" key="14">
    <source>
        <dbReference type="Proteomes" id="UP000444721"/>
    </source>
</evidence>
<keyword evidence="6" id="KW-0460">Magnesium</keyword>
<dbReference type="Gene3D" id="3.90.79.10">
    <property type="entry name" value="Nucleoside Triphosphate Pyrophosphohydrolase"/>
    <property type="match status" value="1"/>
</dbReference>
<dbReference type="NCBIfam" id="TIGR00052">
    <property type="entry name" value="nudix-type nucleoside diphosphatase, YffH/AdpP family"/>
    <property type="match status" value="1"/>
</dbReference>
<evidence type="ECO:0000256" key="7">
    <source>
        <dbReference type="ARBA" id="ARBA00051086"/>
    </source>
</evidence>
<dbReference type="RefSeq" id="XP_044567682.1">
    <property type="nucleotide sequence ID" value="XM_044701301.1"/>
</dbReference>
<comment type="caution">
    <text evidence="13">The sequence shown here is derived from an EMBL/GenBank/DDBJ whole genome shotgun (WGS) entry which is preliminary data.</text>
</comment>
<evidence type="ECO:0000313" key="13">
    <source>
        <dbReference type="EMBL" id="KAF0982969.1"/>
    </source>
</evidence>
<organism evidence="13 14">
    <name type="scientific">Naegleria fowleri</name>
    <name type="common">Brain eating amoeba</name>
    <dbReference type="NCBI Taxonomy" id="5763"/>
    <lineage>
        <taxon>Eukaryota</taxon>
        <taxon>Discoba</taxon>
        <taxon>Heterolobosea</taxon>
        <taxon>Tetramitia</taxon>
        <taxon>Eutetramitia</taxon>
        <taxon>Vahlkampfiidae</taxon>
        <taxon>Naegleria</taxon>
    </lineage>
</organism>